<protein>
    <submittedName>
        <fullName evidence="8">Pimeloyl-ACP methyl ester carboxylesterase</fullName>
    </submittedName>
</protein>
<keyword evidence="9" id="KW-1185">Reference proteome</keyword>
<feature type="region of interest" description="Disordered" evidence="4">
    <location>
        <begin position="481"/>
        <end position="529"/>
    </location>
</feature>
<dbReference type="PANTHER" id="PTHR43248">
    <property type="entry name" value="2-SUCCINYL-6-HYDROXY-2,4-CYCLOHEXADIENE-1-CARBOXYLATE SYNTHASE"/>
    <property type="match status" value="1"/>
</dbReference>
<dbReference type="EMBL" id="JACHIV010000001">
    <property type="protein sequence ID" value="MBB5071242.1"/>
    <property type="molecule type" value="Genomic_DNA"/>
</dbReference>
<comment type="caution">
    <text evidence="8">The sequence shown here is derived from an EMBL/GenBank/DDBJ whole genome shotgun (WGS) entry which is preliminary data.</text>
</comment>
<dbReference type="InterPro" id="IPR051601">
    <property type="entry name" value="Serine_prot/Carboxylest_S33"/>
</dbReference>
<keyword evidence="3" id="KW-0378">Hydrolase</keyword>
<feature type="domain" description="AB hydrolase-1" evidence="6">
    <location>
        <begin position="92"/>
        <end position="258"/>
    </location>
</feature>
<evidence type="ECO:0000256" key="5">
    <source>
        <dbReference type="SAM" id="SignalP"/>
    </source>
</evidence>
<evidence type="ECO:0000259" key="6">
    <source>
        <dbReference type="Pfam" id="PF00561"/>
    </source>
</evidence>
<feature type="domain" description="Peptidase S33 tripeptidyl aminopeptidase-like C-terminal" evidence="7">
    <location>
        <begin position="393"/>
        <end position="486"/>
    </location>
</feature>
<dbReference type="SUPFAM" id="SSF53474">
    <property type="entry name" value="alpha/beta-Hydrolases"/>
    <property type="match status" value="1"/>
</dbReference>
<keyword evidence="2 5" id="KW-0732">Signal</keyword>
<comment type="similarity">
    <text evidence="1">Belongs to the peptidase S33 family.</text>
</comment>
<evidence type="ECO:0000256" key="4">
    <source>
        <dbReference type="SAM" id="MobiDB-lite"/>
    </source>
</evidence>
<dbReference type="InterPro" id="IPR029058">
    <property type="entry name" value="AB_hydrolase_fold"/>
</dbReference>
<dbReference type="InterPro" id="IPR000073">
    <property type="entry name" value="AB_hydrolase_1"/>
</dbReference>
<dbReference type="Pfam" id="PF00561">
    <property type="entry name" value="Abhydrolase_1"/>
    <property type="match status" value="1"/>
</dbReference>
<accession>A0A840NQ36</accession>
<dbReference type="Pfam" id="PF08386">
    <property type="entry name" value="Abhydrolase_4"/>
    <property type="match status" value="1"/>
</dbReference>
<dbReference type="RefSeq" id="WP_184481429.1">
    <property type="nucleotide sequence ID" value="NZ_JACHIV010000001.1"/>
</dbReference>
<dbReference type="GO" id="GO:0016787">
    <property type="term" value="F:hydrolase activity"/>
    <property type="evidence" value="ECO:0007669"/>
    <property type="project" value="UniProtKB-KW"/>
</dbReference>
<reference evidence="8 9" key="1">
    <citation type="submission" date="2020-08" db="EMBL/GenBank/DDBJ databases">
        <title>Sequencing the genomes of 1000 actinobacteria strains.</title>
        <authorList>
            <person name="Klenk H.-P."/>
        </authorList>
    </citation>
    <scope>NUCLEOTIDE SEQUENCE [LARGE SCALE GENOMIC DNA]</scope>
    <source>
        <strain evidence="8 9">DSM 45582</strain>
    </source>
</reference>
<evidence type="ECO:0000256" key="1">
    <source>
        <dbReference type="ARBA" id="ARBA00010088"/>
    </source>
</evidence>
<organism evidence="8 9">
    <name type="scientific">Saccharopolyspora gloriosae</name>
    <dbReference type="NCBI Taxonomy" id="455344"/>
    <lineage>
        <taxon>Bacteria</taxon>
        <taxon>Bacillati</taxon>
        <taxon>Actinomycetota</taxon>
        <taxon>Actinomycetes</taxon>
        <taxon>Pseudonocardiales</taxon>
        <taxon>Pseudonocardiaceae</taxon>
        <taxon>Saccharopolyspora</taxon>
    </lineage>
</organism>
<evidence type="ECO:0000313" key="9">
    <source>
        <dbReference type="Proteomes" id="UP000580474"/>
    </source>
</evidence>
<feature type="chain" id="PRO_5032524727" evidence="5">
    <location>
        <begin position="27"/>
        <end position="529"/>
    </location>
</feature>
<evidence type="ECO:0000256" key="3">
    <source>
        <dbReference type="ARBA" id="ARBA00022801"/>
    </source>
</evidence>
<evidence type="ECO:0000313" key="8">
    <source>
        <dbReference type="EMBL" id="MBB5071242.1"/>
    </source>
</evidence>
<feature type="signal peptide" evidence="5">
    <location>
        <begin position="1"/>
        <end position="26"/>
    </location>
</feature>
<evidence type="ECO:0000256" key="2">
    <source>
        <dbReference type="ARBA" id="ARBA00022729"/>
    </source>
</evidence>
<proteinExistence type="inferred from homology"/>
<dbReference type="AlphaFoldDB" id="A0A840NQ36"/>
<evidence type="ECO:0000259" key="7">
    <source>
        <dbReference type="Pfam" id="PF08386"/>
    </source>
</evidence>
<dbReference type="Gene3D" id="3.40.50.1820">
    <property type="entry name" value="alpha/beta hydrolase"/>
    <property type="match status" value="1"/>
</dbReference>
<dbReference type="Proteomes" id="UP000580474">
    <property type="component" value="Unassembled WGS sequence"/>
</dbReference>
<name>A0A840NQ36_9PSEU</name>
<sequence>MQKTATATAATGLLAASLLFAPASSAAPTAPAPFEPAPISWGPCEDESLQEAGAECGMLEVPLDYANPDGEKISLAVSQVKHTVPEDQYQGAMLLNPGGPGGSGLYLATLGESVPHGAGAAYDWVGFDPRGVGSSKPALSCDPNYFAHDRPDYLPTTPEKEQEWLSRTSGYAEACGRTGGALLDHMKTTDSVEDMESIRKALGQEKLNYYGFSYGTYLGQVYGTLHPERLRRVVMDGVVNVEDVWYDANLNQDVAFDRNIKIFFDWVARYDSVYHLGTTGAQVERLYYEQRAKLDAQPAGGEIGSSEWTDLFLSAGYGQTGWDKRAKAFAGWVHHGDWQPLVEIYDASNTPGDDNGFAVYNAVQCTDVQWPQQWGRWRADNWVTHAKAPFETWANAWHNASCLNWPAKAGEPVNVDGGDVEGALLISEELDAATPFPGAIEARKRLPGASLISLPGGTTHSGSLSGNGCVDDRIADYLTTGALPQRKPGDGPDVTCEPLPQPTPEGAATIGPKRTEQPKVLQDALRHWR</sequence>
<gene>
    <name evidence="8" type="ORF">BJ969_004330</name>
</gene>
<dbReference type="PANTHER" id="PTHR43248:SF29">
    <property type="entry name" value="TRIPEPTIDYL AMINOPEPTIDASE"/>
    <property type="match status" value="1"/>
</dbReference>
<dbReference type="InterPro" id="IPR013595">
    <property type="entry name" value="Pept_S33_TAP-like_C"/>
</dbReference>